<dbReference type="InterPro" id="IPR030878">
    <property type="entry name" value="Ribosomal_uL15"/>
</dbReference>
<dbReference type="EMBL" id="JANUBF010000022">
    <property type="protein sequence ID" value="MCS4037632.1"/>
    <property type="molecule type" value="Genomic_DNA"/>
</dbReference>
<dbReference type="GO" id="GO:0006412">
    <property type="term" value="P:translation"/>
    <property type="evidence" value="ECO:0007669"/>
    <property type="project" value="UniProtKB-UniRule"/>
</dbReference>
<dbReference type="Pfam" id="PF00828">
    <property type="entry name" value="Ribosomal_L27A"/>
    <property type="match status" value="1"/>
</dbReference>
<evidence type="ECO:0000256" key="1">
    <source>
        <dbReference type="ARBA" id="ARBA00007320"/>
    </source>
</evidence>
<keyword evidence="3 4" id="KW-0687">Ribonucleoprotein</keyword>
<name>A0A840DK57_9BACT</name>
<dbReference type="EMBL" id="JANTZM010000020">
    <property type="protein sequence ID" value="MCS4159197.1"/>
    <property type="molecule type" value="Genomic_DNA"/>
</dbReference>
<feature type="region of interest" description="Disordered" evidence="6">
    <location>
        <begin position="1"/>
        <end position="56"/>
    </location>
</feature>
<proteinExistence type="inferred from homology"/>
<evidence type="ECO:0000313" key="15">
    <source>
        <dbReference type="Proteomes" id="UP001155034"/>
    </source>
</evidence>
<dbReference type="GO" id="GO:0019843">
    <property type="term" value="F:rRNA binding"/>
    <property type="evidence" value="ECO:0007669"/>
    <property type="project" value="UniProtKB-UniRule"/>
</dbReference>
<evidence type="ECO:0000256" key="5">
    <source>
        <dbReference type="RuleBase" id="RU003888"/>
    </source>
</evidence>
<comment type="function">
    <text evidence="4">Binds to the 23S rRNA.</text>
</comment>
<dbReference type="Proteomes" id="UP001155144">
    <property type="component" value="Unassembled WGS sequence"/>
</dbReference>
<dbReference type="GO" id="GO:0003735">
    <property type="term" value="F:structural constituent of ribosome"/>
    <property type="evidence" value="ECO:0007669"/>
    <property type="project" value="InterPro"/>
</dbReference>
<dbReference type="EMBL" id="JANTYZ010000019">
    <property type="protein sequence ID" value="MCS3866737.1"/>
    <property type="molecule type" value="Genomic_DNA"/>
</dbReference>
<gene>
    <name evidence="4" type="primary">rplO</name>
    <name evidence="13" type="ORF">GGP45_003392</name>
    <name evidence="9" type="ORF">GGP61_001626</name>
    <name evidence="8" type="ORF">GGP71_002913</name>
    <name evidence="10" type="ORF">GGP82_003317</name>
    <name evidence="11" type="ORF">GGP83_002425</name>
    <name evidence="14" type="ORF">GGP99_003184</name>
    <name evidence="12" type="ORF">GGQ01_002715</name>
</gene>
<keyword evidence="4" id="KW-0699">rRNA-binding</keyword>
<comment type="caution">
    <text evidence="10">The sequence shown here is derived from an EMBL/GenBank/DDBJ whole genome shotgun (WGS) entry which is preliminary data.</text>
</comment>
<comment type="similarity">
    <text evidence="1 4 5">Belongs to the universal ribosomal protein uL15 family.</text>
</comment>
<dbReference type="PANTHER" id="PTHR12934">
    <property type="entry name" value="50S RIBOSOMAL PROTEIN L15"/>
    <property type="match status" value="1"/>
</dbReference>
<evidence type="ECO:0000256" key="3">
    <source>
        <dbReference type="ARBA" id="ARBA00023274"/>
    </source>
</evidence>
<sequence>MDLSNLKPAEGATQAGQRLGRGEGSGRGGHSSTRGTKGQSSRSGSGTRPIWFEGGQTPLFQRVPKHGFNNAPFRTDYAIANVKRLQRLLDEEVLDEDEPVTPEVLADLGVVRTANRVKILGDGDLFDALEVKAHAFSESARQKIKQAGGSVTVVDQ</sequence>
<dbReference type="PANTHER" id="PTHR12934:SF11">
    <property type="entry name" value="LARGE RIBOSOMAL SUBUNIT PROTEIN UL15M"/>
    <property type="match status" value="1"/>
</dbReference>
<dbReference type="OMA" id="WFEGGQM"/>
<dbReference type="InterPro" id="IPR021131">
    <property type="entry name" value="Ribosomal_uL15/eL18"/>
</dbReference>
<reference evidence="10" key="1">
    <citation type="submission" date="2022-08" db="EMBL/GenBank/DDBJ databases">
        <title>Genomic Encyclopedia of Type Strains, Phase V (KMG-V): Genome sequencing to study the core and pangenomes of soil and plant-associated prokaryotes.</title>
        <authorList>
            <person name="Whitman W."/>
        </authorList>
    </citation>
    <scope>NUCLEOTIDE SEQUENCE</scope>
    <source>
        <strain evidence="8">0</strain>
        <strain evidence="10">SP2016B</strain>
        <strain evidence="11">SP2017</strain>
        <strain evidence="14">SP3002</strain>
        <strain evidence="12">SP3012</strain>
        <strain evidence="13">SP3026</strain>
        <strain evidence="9">SP3049</strain>
    </source>
</reference>
<evidence type="ECO:0000259" key="7">
    <source>
        <dbReference type="Pfam" id="PF00828"/>
    </source>
</evidence>
<dbReference type="EMBL" id="JANUAE010000005">
    <property type="protein sequence ID" value="MCS3710022.1"/>
    <property type="molecule type" value="Genomic_DNA"/>
</dbReference>
<evidence type="ECO:0000313" key="11">
    <source>
        <dbReference type="EMBL" id="MCS3952458.1"/>
    </source>
</evidence>
<dbReference type="EMBL" id="JANUBL010000015">
    <property type="protein sequence ID" value="MCS4123024.1"/>
    <property type="molecule type" value="Genomic_DNA"/>
</dbReference>
<dbReference type="Proteomes" id="UP001155010">
    <property type="component" value="Unassembled WGS sequence"/>
</dbReference>
<evidence type="ECO:0000313" key="13">
    <source>
        <dbReference type="EMBL" id="MCS4123024.1"/>
    </source>
</evidence>
<dbReference type="Proteomes" id="UP001155040">
    <property type="component" value="Unassembled WGS sequence"/>
</dbReference>
<dbReference type="InterPro" id="IPR036227">
    <property type="entry name" value="Ribosomal_uL15/eL18_sf"/>
</dbReference>
<organism evidence="10 15">
    <name type="scientific">Salinibacter ruber</name>
    <dbReference type="NCBI Taxonomy" id="146919"/>
    <lineage>
        <taxon>Bacteria</taxon>
        <taxon>Pseudomonadati</taxon>
        <taxon>Rhodothermota</taxon>
        <taxon>Rhodothermia</taxon>
        <taxon>Rhodothermales</taxon>
        <taxon>Salinibacteraceae</taxon>
        <taxon>Salinibacter</taxon>
    </lineage>
</organism>
<dbReference type="Gene3D" id="3.100.10.10">
    <property type="match status" value="1"/>
</dbReference>
<dbReference type="RefSeq" id="WP_013061618.1">
    <property type="nucleotide sequence ID" value="NZ_CALTRV010000019.1"/>
</dbReference>
<evidence type="ECO:0000313" key="9">
    <source>
        <dbReference type="EMBL" id="MCS3710022.1"/>
    </source>
</evidence>
<protein>
    <recommendedName>
        <fullName evidence="4">Large ribosomal subunit protein uL15</fullName>
    </recommendedName>
</protein>
<dbReference type="EMBL" id="JANUAU010000011">
    <property type="protein sequence ID" value="MCS3678970.1"/>
    <property type="molecule type" value="Genomic_DNA"/>
</dbReference>
<dbReference type="InterPro" id="IPR005749">
    <property type="entry name" value="Ribosomal_uL15_bac-type"/>
</dbReference>
<dbReference type="Proteomes" id="UP001155027">
    <property type="component" value="Unassembled WGS sequence"/>
</dbReference>
<evidence type="ECO:0000313" key="14">
    <source>
        <dbReference type="EMBL" id="MCS4159197.1"/>
    </source>
</evidence>
<dbReference type="HAMAP" id="MF_01341">
    <property type="entry name" value="Ribosomal_uL15"/>
    <property type="match status" value="1"/>
</dbReference>
<dbReference type="GeneID" id="83727982"/>
<keyword evidence="4" id="KW-0694">RNA-binding</keyword>
<evidence type="ECO:0000313" key="12">
    <source>
        <dbReference type="EMBL" id="MCS4037632.1"/>
    </source>
</evidence>
<dbReference type="SUPFAM" id="SSF52080">
    <property type="entry name" value="Ribosomal proteins L15p and L18e"/>
    <property type="match status" value="1"/>
</dbReference>
<evidence type="ECO:0000313" key="10">
    <source>
        <dbReference type="EMBL" id="MCS3866737.1"/>
    </source>
</evidence>
<evidence type="ECO:0000313" key="8">
    <source>
        <dbReference type="EMBL" id="MCS3678970.1"/>
    </source>
</evidence>
<feature type="domain" description="Large ribosomal subunit protein uL15/eL18" evidence="7">
    <location>
        <begin position="81"/>
        <end position="152"/>
    </location>
</feature>
<dbReference type="EMBL" id="JANUBB010000009">
    <property type="protein sequence ID" value="MCS3952458.1"/>
    <property type="molecule type" value="Genomic_DNA"/>
</dbReference>
<comment type="subunit">
    <text evidence="4">Part of the 50S ribosomal subunit.</text>
</comment>
<dbReference type="NCBIfam" id="TIGR01071">
    <property type="entry name" value="rplO_bact"/>
    <property type="match status" value="1"/>
</dbReference>
<dbReference type="Proteomes" id="UP001155110">
    <property type="component" value="Unassembled WGS sequence"/>
</dbReference>
<dbReference type="GO" id="GO:0022625">
    <property type="term" value="C:cytosolic large ribosomal subunit"/>
    <property type="evidence" value="ECO:0007669"/>
    <property type="project" value="TreeGrafter"/>
</dbReference>
<dbReference type="SMR" id="A0A840DK57"/>
<evidence type="ECO:0000256" key="4">
    <source>
        <dbReference type="HAMAP-Rule" id="MF_01341"/>
    </source>
</evidence>
<dbReference type="Proteomes" id="UP001155057">
    <property type="component" value="Unassembled WGS sequence"/>
</dbReference>
<dbReference type="PROSITE" id="PS00475">
    <property type="entry name" value="RIBOSOMAL_L15"/>
    <property type="match status" value="1"/>
</dbReference>
<evidence type="ECO:0000256" key="6">
    <source>
        <dbReference type="SAM" id="MobiDB-lite"/>
    </source>
</evidence>
<dbReference type="AlphaFoldDB" id="A0A840DK57"/>
<dbReference type="Proteomes" id="UP001155034">
    <property type="component" value="Unassembled WGS sequence"/>
</dbReference>
<evidence type="ECO:0000256" key="2">
    <source>
        <dbReference type="ARBA" id="ARBA00022980"/>
    </source>
</evidence>
<accession>A0A840DK57</accession>
<keyword evidence="2 4" id="KW-0689">Ribosomal protein</keyword>
<dbReference type="InterPro" id="IPR001196">
    <property type="entry name" value="Ribosomal_uL15_CS"/>
</dbReference>